<dbReference type="InterPro" id="IPR014596">
    <property type="entry name" value="UCP035836"/>
</dbReference>
<accession>A0NSA2</accession>
<dbReference type="Pfam" id="PF13432">
    <property type="entry name" value="TPR_16"/>
    <property type="match status" value="1"/>
</dbReference>
<evidence type="ECO:0000256" key="1">
    <source>
        <dbReference type="PROSITE-ProRule" id="PRU00339"/>
    </source>
</evidence>
<gene>
    <name evidence="3" type="ORF">SIAM614_04695</name>
</gene>
<feature type="signal peptide" evidence="2">
    <location>
        <begin position="1"/>
        <end position="35"/>
    </location>
</feature>
<organism evidence="3 4">
    <name type="scientific">Roseibium aggregatum (strain ATCC 25650 / DSM 13394 / JCM 20685 / NBRC 16684 / NCIMB 2208 / IAM 12614 / B1)</name>
    <name type="common">Stappia aggregata</name>
    <dbReference type="NCBI Taxonomy" id="384765"/>
    <lineage>
        <taxon>Bacteria</taxon>
        <taxon>Pseudomonadati</taxon>
        <taxon>Pseudomonadota</taxon>
        <taxon>Alphaproteobacteria</taxon>
        <taxon>Hyphomicrobiales</taxon>
        <taxon>Stappiaceae</taxon>
        <taxon>Roseibium</taxon>
    </lineage>
</organism>
<reference evidence="3 4" key="1">
    <citation type="submission" date="2006-05" db="EMBL/GenBank/DDBJ databases">
        <authorList>
            <person name="King G."/>
            <person name="Ferriera S."/>
            <person name="Johnson J."/>
            <person name="Kravitz S."/>
            <person name="Beeson K."/>
            <person name="Sutton G."/>
            <person name="Rogers Y.-H."/>
            <person name="Friedman R."/>
            <person name="Frazier M."/>
            <person name="Venter J.C."/>
        </authorList>
    </citation>
    <scope>NUCLEOTIDE SEQUENCE [LARGE SCALE GENOMIC DNA]</scope>
    <source>
        <strain evidence="4">ATCC 25650 / DSM 13394 / JCM 20685 / NBRC 16684 / NCIMB 2208 / IAM 12614 / B1</strain>
    </source>
</reference>
<dbReference type="SUPFAM" id="SSF48452">
    <property type="entry name" value="TPR-like"/>
    <property type="match status" value="1"/>
</dbReference>
<evidence type="ECO:0000313" key="3">
    <source>
        <dbReference type="EMBL" id="EAV44431.1"/>
    </source>
</evidence>
<dbReference type="PANTHER" id="PTHR12558:SF13">
    <property type="entry name" value="CELL DIVISION CYCLE PROTEIN 27 HOMOLOG"/>
    <property type="match status" value="1"/>
</dbReference>
<dbReference type="PANTHER" id="PTHR12558">
    <property type="entry name" value="CELL DIVISION CYCLE 16,23,27"/>
    <property type="match status" value="1"/>
</dbReference>
<protein>
    <submittedName>
        <fullName evidence="3">Uncharacterized protein</fullName>
    </submittedName>
</protein>
<dbReference type="InterPro" id="IPR011990">
    <property type="entry name" value="TPR-like_helical_dom_sf"/>
</dbReference>
<name>A0NSA2_ROSAI</name>
<dbReference type="PROSITE" id="PS50005">
    <property type="entry name" value="TPR"/>
    <property type="match status" value="1"/>
</dbReference>
<dbReference type="Proteomes" id="UP000004848">
    <property type="component" value="Unassembled WGS sequence"/>
</dbReference>
<comment type="caution">
    <text evidence="3">The sequence shown here is derived from an EMBL/GenBank/DDBJ whole genome shotgun (WGS) entry which is preliminary data.</text>
</comment>
<dbReference type="InterPro" id="IPR019734">
    <property type="entry name" value="TPR_rpt"/>
</dbReference>
<keyword evidence="1" id="KW-0802">TPR repeat</keyword>
<evidence type="ECO:0000313" key="4">
    <source>
        <dbReference type="Proteomes" id="UP000004848"/>
    </source>
</evidence>
<dbReference type="EMBL" id="AAUW01000006">
    <property type="protein sequence ID" value="EAV44431.1"/>
    <property type="molecule type" value="Genomic_DNA"/>
</dbReference>
<dbReference type="SMART" id="SM00028">
    <property type="entry name" value="TPR"/>
    <property type="match status" value="3"/>
</dbReference>
<proteinExistence type="predicted"/>
<evidence type="ECO:0000256" key="2">
    <source>
        <dbReference type="SAM" id="SignalP"/>
    </source>
</evidence>
<dbReference type="PIRSF" id="PIRSF035836">
    <property type="entry name" value="UCP035836"/>
    <property type="match status" value="1"/>
</dbReference>
<feature type="repeat" description="TPR" evidence="1">
    <location>
        <begin position="144"/>
        <end position="177"/>
    </location>
</feature>
<feature type="chain" id="PRO_5002628151" evidence="2">
    <location>
        <begin position="36"/>
        <end position="261"/>
    </location>
</feature>
<keyword evidence="2" id="KW-0732">Signal</keyword>
<dbReference type="eggNOG" id="COG5010">
    <property type="taxonomic scope" value="Bacteria"/>
</dbReference>
<sequence>MLEMQSPRIGSVRRRTRIATTLLAMSALVVVNGCASNRANTGTHSPASGYTSPGSSQALAQVSKWSKAYERDRKDRSAILGYSSALSQNGQVPQAMAVLRSGVIAHPKDREIASAYGKVLAMNGRFDEALNVIRGAQRPDTPDWKLMSAEAAIYDQTGNHDKARSLYKQALMIAPNDPSLLNNLGLSYLLSNDLPDAEYTLRKAAALPGADSRVRQNLALVLGIQGKFDEAIQVAQAEIDPQQAQANIAYLRTMMQKRQQG</sequence>
<dbReference type="Pfam" id="PF14559">
    <property type="entry name" value="TPR_19"/>
    <property type="match status" value="1"/>
</dbReference>
<dbReference type="AlphaFoldDB" id="A0NSA2"/>
<dbReference type="Gene3D" id="1.25.40.10">
    <property type="entry name" value="Tetratricopeptide repeat domain"/>
    <property type="match status" value="1"/>
</dbReference>